<dbReference type="Pfam" id="PF19124">
    <property type="entry name" value="DUF5808"/>
    <property type="match status" value="1"/>
</dbReference>
<dbReference type="EMBL" id="JAWXVG010000003">
    <property type="protein sequence ID" value="MDX6182255.1"/>
    <property type="molecule type" value="Genomic_DNA"/>
</dbReference>
<sequence>MSQQEPTQEDYDNWHKDPNNWICGFIYYNPKDNRLLPPKRVAWMGYTLNFANPYSVVIAIALLSLIPLALLSK</sequence>
<evidence type="ECO:0000259" key="2">
    <source>
        <dbReference type="Pfam" id="PF19124"/>
    </source>
</evidence>
<name>A0AAJ2VWE7_9FLAO</name>
<organism evidence="4 5">
    <name type="scientific">Flavobacterium flavipigmentatum</name>
    <dbReference type="NCBI Taxonomy" id="2893884"/>
    <lineage>
        <taxon>Bacteria</taxon>
        <taxon>Pseudomonadati</taxon>
        <taxon>Bacteroidota</taxon>
        <taxon>Flavobacteriia</taxon>
        <taxon>Flavobacteriales</taxon>
        <taxon>Flavobacteriaceae</taxon>
        <taxon>Flavobacterium</taxon>
    </lineage>
</organism>
<evidence type="ECO:0000313" key="3">
    <source>
        <dbReference type="EMBL" id="MDX6182255.1"/>
    </source>
</evidence>
<feature type="transmembrane region" description="Helical" evidence="1">
    <location>
        <begin position="53"/>
        <end position="71"/>
    </location>
</feature>
<protein>
    <submittedName>
        <fullName evidence="4">DUF5808 domain-containing protein</fullName>
    </submittedName>
</protein>
<keyword evidence="1" id="KW-1133">Transmembrane helix</keyword>
<dbReference type="InterPro" id="IPR043831">
    <property type="entry name" value="DUF5808"/>
</dbReference>
<reference evidence="4 6" key="1">
    <citation type="submission" date="2023-11" db="EMBL/GenBank/DDBJ databases">
        <title>Unpublished Manusciprt.</title>
        <authorList>
            <person name="Saticioglu I.B."/>
            <person name="Ay H."/>
            <person name="Ajmi N."/>
            <person name="Altun S."/>
            <person name="Duman M."/>
        </authorList>
    </citation>
    <scope>NUCLEOTIDE SEQUENCE</scope>
    <source>
        <strain evidence="3 6">Fl-33</strain>
        <strain evidence="4">Fl-77</strain>
    </source>
</reference>
<evidence type="ECO:0000256" key="1">
    <source>
        <dbReference type="SAM" id="Phobius"/>
    </source>
</evidence>
<keyword evidence="1" id="KW-0472">Membrane</keyword>
<feature type="domain" description="DUF5808" evidence="2">
    <location>
        <begin position="30"/>
        <end position="55"/>
    </location>
</feature>
<dbReference type="AlphaFoldDB" id="A0AAJ2VWE7"/>
<dbReference type="EMBL" id="JAWXVH010000003">
    <property type="protein sequence ID" value="MDX6185832.1"/>
    <property type="molecule type" value="Genomic_DNA"/>
</dbReference>
<evidence type="ECO:0000313" key="5">
    <source>
        <dbReference type="Proteomes" id="UP001270053"/>
    </source>
</evidence>
<gene>
    <name evidence="3" type="ORF">SGQ18_08790</name>
    <name evidence="4" type="ORF">SGQ44_08700</name>
</gene>
<dbReference type="RefSeq" id="WP_229975030.1">
    <property type="nucleotide sequence ID" value="NZ_CP087133.1"/>
</dbReference>
<keyword evidence="6" id="KW-1185">Reference proteome</keyword>
<evidence type="ECO:0000313" key="6">
    <source>
        <dbReference type="Proteomes" id="UP001278738"/>
    </source>
</evidence>
<comment type="caution">
    <text evidence="4">The sequence shown here is derived from an EMBL/GenBank/DDBJ whole genome shotgun (WGS) entry which is preliminary data.</text>
</comment>
<proteinExistence type="predicted"/>
<accession>A0AAJ2VWE7</accession>
<evidence type="ECO:0000313" key="4">
    <source>
        <dbReference type="EMBL" id="MDX6185832.1"/>
    </source>
</evidence>
<dbReference type="Proteomes" id="UP001270053">
    <property type="component" value="Unassembled WGS sequence"/>
</dbReference>
<dbReference type="Proteomes" id="UP001278738">
    <property type="component" value="Unassembled WGS sequence"/>
</dbReference>
<keyword evidence="1" id="KW-0812">Transmembrane</keyword>